<name>A0ABD3NPD2_9STRA</name>
<feature type="transmembrane region" description="Helical" evidence="7">
    <location>
        <begin position="503"/>
        <end position="524"/>
    </location>
</feature>
<keyword evidence="6 7" id="KW-0472">Membrane</keyword>
<evidence type="ECO:0000259" key="8">
    <source>
        <dbReference type="Pfam" id="PF06762"/>
    </source>
</evidence>
<dbReference type="GO" id="GO:0005789">
    <property type="term" value="C:endoplasmic reticulum membrane"/>
    <property type="evidence" value="ECO:0007669"/>
    <property type="project" value="UniProtKB-SubCell"/>
</dbReference>
<feature type="transmembrane region" description="Helical" evidence="7">
    <location>
        <begin position="20"/>
        <end position="40"/>
    </location>
</feature>
<dbReference type="PANTHER" id="PTHR14463:SF10">
    <property type="entry name" value="LIPASE MATURATION FACTOR 1"/>
    <property type="match status" value="1"/>
</dbReference>
<evidence type="ECO:0000313" key="10">
    <source>
        <dbReference type="EMBL" id="KAL3777692.1"/>
    </source>
</evidence>
<feature type="transmembrane region" description="Helical" evidence="7">
    <location>
        <begin position="133"/>
        <end position="151"/>
    </location>
</feature>
<evidence type="ECO:0000256" key="1">
    <source>
        <dbReference type="ARBA" id="ARBA00004477"/>
    </source>
</evidence>
<dbReference type="InterPro" id="IPR057433">
    <property type="entry name" value="LMF1/2_C"/>
</dbReference>
<dbReference type="Proteomes" id="UP001516023">
    <property type="component" value="Unassembled WGS sequence"/>
</dbReference>
<evidence type="ECO:0000256" key="6">
    <source>
        <dbReference type="ARBA" id="ARBA00023136"/>
    </source>
</evidence>
<dbReference type="PANTHER" id="PTHR14463">
    <property type="entry name" value="LIPASE MATURATION FACTOR"/>
    <property type="match status" value="1"/>
</dbReference>
<dbReference type="Pfam" id="PF06762">
    <property type="entry name" value="LMF1"/>
    <property type="match status" value="1"/>
</dbReference>
<evidence type="ECO:0000256" key="3">
    <source>
        <dbReference type="ARBA" id="ARBA00022692"/>
    </source>
</evidence>
<feature type="transmembrane region" description="Helical" evidence="7">
    <location>
        <begin position="262"/>
        <end position="285"/>
    </location>
</feature>
<keyword evidence="3 7" id="KW-0812">Transmembrane</keyword>
<dbReference type="InterPro" id="IPR009613">
    <property type="entry name" value="LMF"/>
</dbReference>
<feature type="transmembrane region" description="Helical" evidence="7">
    <location>
        <begin position="472"/>
        <end position="491"/>
    </location>
</feature>
<comment type="caution">
    <text evidence="10">The sequence shown here is derived from an EMBL/GenBank/DDBJ whole genome shotgun (WGS) entry which is preliminary data.</text>
</comment>
<dbReference type="AlphaFoldDB" id="A0ABD3NPD2"/>
<feature type="transmembrane region" description="Helical" evidence="7">
    <location>
        <begin position="339"/>
        <end position="358"/>
    </location>
</feature>
<comment type="similarity">
    <text evidence="2">Belongs to the lipase maturation factor family.</text>
</comment>
<evidence type="ECO:0008006" key="12">
    <source>
        <dbReference type="Google" id="ProtNLM"/>
    </source>
</evidence>
<feature type="domain" description="Lipase maturation factor 1/2 N-terminal" evidence="8">
    <location>
        <begin position="297"/>
        <end position="466"/>
    </location>
</feature>
<dbReference type="EMBL" id="JABMIG020000446">
    <property type="protein sequence ID" value="KAL3777692.1"/>
    <property type="molecule type" value="Genomic_DNA"/>
</dbReference>
<reference evidence="10 11" key="1">
    <citation type="journal article" date="2020" name="G3 (Bethesda)">
        <title>Improved Reference Genome for Cyclotella cryptica CCMP332, a Model for Cell Wall Morphogenesis, Salinity Adaptation, and Lipid Production in Diatoms (Bacillariophyta).</title>
        <authorList>
            <person name="Roberts W.R."/>
            <person name="Downey K.M."/>
            <person name="Ruck E.C."/>
            <person name="Traller J.C."/>
            <person name="Alverson A.J."/>
        </authorList>
    </citation>
    <scope>NUCLEOTIDE SEQUENCE [LARGE SCALE GENOMIC DNA]</scope>
    <source>
        <strain evidence="10 11">CCMP332</strain>
    </source>
</reference>
<keyword evidence="5 7" id="KW-1133">Transmembrane helix</keyword>
<sequence length="709" mass="81533">MRRPTRQAKESSTSRRFCPALLVMSVTLSPCANVIAFVGWRHNGSMAKDVSRCGARFPSLRQPFDRWQPANRHRQPVEVASSRRRGKPCGNHGFTRVVASSALVSCLIGPASALASPSSTVDLSVSYHLSRILFLRLLAVVYIAAFSVARLQNRGLIGDRGITPARFVLDSAEKRGSIKSHRRKEWIEQRDQYSSSRTEHPFYRIIKRGKTKFSDSPLVTFFRDQFCYRTDGMNRPLPTLLWFAKDRANLNPWLDSLANSGLFLSMLILTTGSANVLIIFGLWIIQRSLMSVGGVWYGYGWEPQLAELTFHAMFLVPFFSLDPFHGWNRVDGPYPVPKLVIWAVRWYLFKIMLGAGLIKIKSSDPKWKPGNMSAMYYFYETQPVPNPFSRYFHLMPKTWHKIEVWCNHFVELIAPVMLLSPFRKWRVAGGLIQIIFQLILISSGNLSFLNWLTIVPSILCIDDKFFLTHLPPLFQVIAFGTATTQSFLHFISSKTATARSSSLTRGIMSISFVLLMSELNIPVVRNLLARRQVMNGSFDKLRLVSTYGAFGTVAETREELVIESASDVAGPWKEYEFKVKPGDVSRRPSWISPYHHRLDWQMWISSQVGSIERSPWLYSFLLKLLNQEKDAIDLIQKDPWQPSPSDCNIVRPKFIRIEKYRYKFYQKRHDSSSGNRKLKYWTRERLGTYFPRQGVMTAAMLNEMIEKYR</sequence>
<comment type="subcellular location">
    <subcellularLocation>
        <location evidence="1">Endoplasmic reticulum membrane</location>
        <topology evidence="1">Multi-pass membrane protein</topology>
    </subcellularLocation>
</comment>
<evidence type="ECO:0000256" key="4">
    <source>
        <dbReference type="ARBA" id="ARBA00022824"/>
    </source>
</evidence>
<dbReference type="Pfam" id="PF25179">
    <property type="entry name" value="LMF1_C"/>
    <property type="match status" value="1"/>
</dbReference>
<feature type="domain" description="Lipase maturation factor 1/2 C-terminal" evidence="9">
    <location>
        <begin position="543"/>
        <end position="691"/>
    </location>
</feature>
<keyword evidence="4" id="KW-0256">Endoplasmic reticulum</keyword>
<evidence type="ECO:0000313" key="11">
    <source>
        <dbReference type="Proteomes" id="UP001516023"/>
    </source>
</evidence>
<keyword evidence="11" id="KW-1185">Reference proteome</keyword>
<evidence type="ECO:0000256" key="2">
    <source>
        <dbReference type="ARBA" id="ARBA00005512"/>
    </source>
</evidence>
<evidence type="ECO:0000256" key="5">
    <source>
        <dbReference type="ARBA" id="ARBA00022989"/>
    </source>
</evidence>
<proteinExistence type="inferred from homology"/>
<gene>
    <name evidence="10" type="ORF">HJC23_001424</name>
</gene>
<protein>
    <recommendedName>
        <fullName evidence="12">Lipase maturation factor</fullName>
    </recommendedName>
</protein>
<accession>A0ABD3NPD2</accession>
<organism evidence="10 11">
    <name type="scientific">Cyclotella cryptica</name>
    <dbReference type="NCBI Taxonomy" id="29204"/>
    <lineage>
        <taxon>Eukaryota</taxon>
        <taxon>Sar</taxon>
        <taxon>Stramenopiles</taxon>
        <taxon>Ochrophyta</taxon>
        <taxon>Bacillariophyta</taxon>
        <taxon>Coscinodiscophyceae</taxon>
        <taxon>Thalassiosirophycidae</taxon>
        <taxon>Stephanodiscales</taxon>
        <taxon>Stephanodiscaceae</taxon>
        <taxon>Cyclotella</taxon>
    </lineage>
</organism>
<evidence type="ECO:0000259" key="9">
    <source>
        <dbReference type="Pfam" id="PF25179"/>
    </source>
</evidence>
<evidence type="ECO:0000256" key="7">
    <source>
        <dbReference type="SAM" id="Phobius"/>
    </source>
</evidence>
<feature type="transmembrane region" description="Helical" evidence="7">
    <location>
        <begin position="427"/>
        <end position="452"/>
    </location>
</feature>
<dbReference type="InterPro" id="IPR057434">
    <property type="entry name" value="LMF1/2_N"/>
</dbReference>